<evidence type="ECO:0000313" key="3">
    <source>
        <dbReference type="Proteomes" id="UP000694410"/>
    </source>
</evidence>
<dbReference type="Proteomes" id="UP000694410">
    <property type="component" value="Unplaced"/>
</dbReference>
<accession>A0A8C0UCI7</accession>
<evidence type="ECO:0000313" key="2">
    <source>
        <dbReference type="Ensembl" id="ENSCCEP00000007559.1"/>
    </source>
</evidence>
<proteinExistence type="predicted"/>
<name>A0A8C0UCI7_CYACU</name>
<evidence type="ECO:0008006" key="4">
    <source>
        <dbReference type="Google" id="ProtNLM"/>
    </source>
</evidence>
<organism evidence="2 3">
    <name type="scientific">Cyanistes caeruleus</name>
    <name type="common">Eurasian blue tit</name>
    <name type="synonym">Parus caeruleus</name>
    <dbReference type="NCBI Taxonomy" id="156563"/>
    <lineage>
        <taxon>Eukaryota</taxon>
        <taxon>Metazoa</taxon>
        <taxon>Chordata</taxon>
        <taxon>Craniata</taxon>
        <taxon>Vertebrata</taxon>
        <taxon>Euteleostomi</taxon>
        <taxon>Archelosauria</taxon>
        <taxon>Archosauria</taxon>
        <taxon>Dinosauria</taxon>
        <taxon>Saurischia</taxon>
        <taxon>Theropoda</taxon>
        <taxon>Coelurosauria</taxon>
        <taxon>Aves</taxon>
        <taxon>Neognathae</taxon>
        <taxon>Neoaves</taxon>
        <taxon>Telluraves</taxon>
        <taxon>Australaves</taxon>
        <taxon>Passeriformes</taxon>
        <taxon>Paridae</taxon>
        <taxon>Cyanistes</taxon>
    </lineage>
</organism>
<reference evidence="2" key="1">
    <citation type="submission" date="2025-08" db="UniProtKB">
        <authorList>
            <consortium name="Ensembl"/>
        </authorList>
    </citation>
    <scope>IDENTIFICATION</scope>
</reference>
<dbReference type="InterPro" id="IPR013783">
    <property type="entry name" value="Ig-like_fold"/>
</dbReference>
<keyword evidence="3" id="KW-1185">Reference proteome</keyword>
<feature type="region of interest" description="Disordered" evidence="1">
    <location>
        <begin position="12"/>
        <end position="102"/>
    </location>
</feature>
<evidence type="ECO:0000256" key="1">
    <source>
        <dbReference type="SAM" id="MobiDB-lite"/>
    </source>
</evidence>
<dbReference type="InterPro" id="IPR036179">
    <property type="entry name" value="Ig-like_dom_sf"/>
</dbReference>
<protein>
    <recommendedName>
        <fullName evidence="4">Ig-like domain-containing protein</fullName>
    </recommendedName>
</protein>
<dbReference type="Gene3D" id="2.60.40.10">
    <property type="entry name" value="Immunoglobulins"/>
    <property type="match status" value="1"/>
</dbReference>
<dbReference type="AlphaFoldDB" id="A0A8C0UCI7"/>
<dbReference type="SUPFAM" id="SSF48726">
    <property type="entry name" value="Immunoglobulin"/>
    <property type="match status" value="1"/>
</dbReference>
<dbReference type="Ensembl" id="ENSCCET00000012119.1">
    <property type="protein sequence ID" value="ENSCCEP00000007559.1"/>
    <property type="gene ID" value="ENSCCEG00000007930.1"/>
</dbReference>
<sequence length="210" mass="22708">YAEAVSPVILPASQRQMPLPPTAGQALLSMLPMERGRESQREKKKKKKVPQRTLKQRTESVHATPVHSHSLPVHSQSLSIPNHSSPLSPTAPPADPSVSPLSPSAPIVSISLVPFNSQPGPGHLLCSGMDFYPAKIQLSWSEGQQELSGHVVATAVTTTRTGPSSSRCQVEHVSLEHPLSRHWGTARPPQHQGQQGRHRGAWEGIGVCWV</sequence>
<feature type="compositionally biased region" description="Polar residues" evidence="1">
    <location>
        <begin position="73"/>
        <end position="88"/>
    </location>
</feature>
<reference evidence="2" key="2">
    <citation type="submission" date="2025-09" db="UniProtKB">
        <authorList>
            <consortium name="Ensembl"/>
        </authorList>
    </citation>
    <scope>IDENTIFICATION</scope>
</reference>